<proteinExistence type="predicted"/>
<feature type="binding site" evidence="2">
    <location>
        <begin position="185"/>
        <end position="192"/>
    </location>
    <ligand>
        <name>ATP</name>
        <dbReference type="ChEBI" id="CHEBI:30616"/>
    </ligand>
</feature>
<dbReference type="InterPro" id="IPR040198">
    <property type="entry name" value="Fido_containing"/>
</dbReference>
<evidence type="ECO:0000259" key="3">
    <source>
        <dbReference type="PROSITE" id="PS51459"/>
    </source>
</evidence>
<dbReference type="PANTHER" id="PTHR13504">
    <property type="entry name" value="FIDO DOMAIN-CONTAINING PROTEIN DDB_G0283145"/>
    <property type="match status" value="1"/>
</dbReference>
<keyword evidence="2" id="KW-0067">ATP-binding</keyword>
<protein>
    <recommendedName>
        <fullName evidence="3">Fido domain-containing protein</fullName>
    </recommendedName>
</protein>
<comment type="caution">
    <text evidence="4">The sequence shown here is derived from an EMBL/GenBank/DDBJ whole genome shotgun (WGS) entry which is preliminary data.</text>
</comment>
<dbReference type="AlphaFoldDB" id="A0A1G1VT54"/>
<dbReference type="PROSITE" id="PS51459">
    <property type="entry name" value="FIDO"/>
    <property type="match status" value="1"/>
</dbReference>
<gene>
    <name evidence="4" type="ORF">A2786_03790</name>
</gene>
<evidence type="ECO:0000256" key="1">
    <source>
        <dbReference type="PIRSR" id="PIRSR640198-1"/>
    </source>
</evidence>
<reference evidence="4 5" key="1">
    <citation type="journal article" date="2016" name="Nat. Commun.">
        <title>Thousands of microbial genomes shed light on interconnected biogeochemical processes in an aquifer system.</title>
        <authorList>
            <person name="Anantharaman K."/>
            <person name="Brown C.T."/>
            <person name="Hug L.A."/>
            <person name="Sharon I."/>
            <person name="Castelle C.J."/>
            <person name="Probst A.J."/>
            <person name="Thomas B.C."/>
            <person name="Singh A."/>
            <person name="Wilkins M.J."/>
            <person name="Karaoz U."/>
            <person name="Brodie E.L."/>
            <person name="Williams K.H."/>
            <person name="Hubbard S.S."/>
            <person name="Banfield J.F."/>
        </authorList>
    </citation>
    <scope>NUCLEOTIDE SEQUENCE [LARGE SCALE GENOMIC DNA]</scope>
</reference>
<dbReference type="GO" id="GO:0005524">
    <property type="term" value="F:ATP binding"/>
    <property type="evidence" value="ECO:0007669"/>
    <property type="project" value="UniProtKB-KW"/>
</dbReference>
<dbReference type="Pfam" id="PF02661">
    <property type="entry name" value="Fic"/>
    <property type="match status" value="1"/>
</dbReference>
<dbReference type="Proteomes" id="UP000179233">
    <property type="component" value="Unassembled WGS sequence"/>
</dbReference>
<dbReference type="EMBL" id="MHCJ01000003">
    <property type="protein sequence ID" value="OGY18593.1"/>
    <property type="molecule type" value="Genomic_DNA"/>
</dbReference>
<dbReference type="InterPro" id="IPR036597">
    <property type="entry name" value="Fido-like_dom_sf"/>
</dbReference>
<evidence type="ECO:0000313" key="4">
    <source>
        <dbReference type="EMBL" id="OGY18593.1"/>
    </source>
</evidence>
<evidence type="ECO:0000256" key="2">
    <source>
        <dbReference type="PIRSR" id="PIRSR640198-2"/>
    </source>
</evidence>
<organism evidence="4 5">
    <name type="scientific">Candidatus Chisholmbacteria bacterium RIFCSPHIGHO2_01_FULL_52_32</name>
    <dbReference type="NCBI Taxonomy" id="1797591"/>
    <lineage>
        <taxon>Bacteria</taxon>
        <taxon>Candidatus Chisholmiibacteriota</taxon>
    </lineage>
</organism>
<name>A0A1G1VT54_9BACT</name>
<dbReference type="SUPFAM" id="SSF140931">
    <property type="entry name" value="Fic-like"/>
    <property type="match status" value="1"/>
</dbReference>
<keyword evidence="2" id="KW-0547">Nucleotide-binding</keyword>
<feature type="binding site" evidence="2">
    <location>
        <begin position="223"/>
        <end position="224"/>
    </location>
    <ligand>
        <name>ATP</name>
        <dbReference type="ChEBI" id="CHEBI:30616"/>
    </ligand>
</feature>
<sequence>MNIPPPYTLNKNIVILLQQIERLKTEFDLFPQDILLEKYTRRKSILKSAVYSARIEGNPKTLEEVSTQSIKNSKEKHKRELWNLVRTLEFVLKHSWKKDVSIDDIKNLNAMVLNDLSPEAGILRGEPSAIFNQAGIAIYVCPPPQEIKDLLNQLLHYVNEDNEPFAPVKAALTHHAFEKIHPFLDGNGRVGRLLIHLLLKKWKFDLRGLVAFEEYFDQERTAYYDLLAMRKNDITFFVEFFLQSLKVSFKDAVKAQARPGKTNKEELLPPRRYEILRIIKDHRQVSFDFVRRRFMAVSDRLLRYDLKKLQDAEFIKKRGVTKGAIYEPKE</sequence>
<dbReference type="InterPro" id="IPR003812">
    <property type="entry name" value="Fido"/>
</dbReference>
<feature type="active site" evidence="1">
    <location>
        <position position="181"/>
    </location>
</feature>
<dbReference type="PANTHER" id="PTHR13504:SF38">
    <property type="entry name" value="FIDO DOMAIN-CONTAINING PROTEIN"/>
    <property type="match status" value="1"/>
</dbReference>
<evidence type="ECO:0000313" key="5">
    <source>
        <dbReference type="Proteomes" id="UP000179233"/>
    </source>
</evidence>
<accession>A0A1G1VT54</accession>
<feature type="domain" description="Fido" evidence="3">
    <location>
        <begin position="100"/>
        <end position="243"/>
    </location>
</feature>
<dbReference type="Gene3D" id="1.10.3290.10">
    <property type="entry name" value="Fido-like domain"/>
    <property type="match status" value="1"/>
</dbReference>